<protein>
    <recommendedName>
        <fullName evidence="2">MmyB-like transcription regulator ligand binding domain-containing protein</fullName>
    </recommendedName>
</protein>
<dbReference type="Pfam" id="PF17765">
    <property type="entry name" value="MLTR_LBD"/>
    <property type="match status" value="1"/>
</dbReference>
<proteinExistence type="predicted"/>
<dbReference type="PANTHER" id="PTHR35010:SF2">
    <property type="entry name" value="BLL4672 PROTEIN"/>
    <property type="match status" value="1"/>
</dbReference>
<keyword evidence="4" id="KW-1185">Reference proteome</keyword>
<dbReference type="RefSeq" id="WP_348955528.1">
    <property type="nucleotide sequence ID" value="NZ_JBDZYD010000015.1"/>
</dbReference>
<feature type="compositionally biased region" description="Low complexity" evidence="1">
    <location>
        <begin position="1"/>
        <end position="38"/>
    </location>
</feature>
<feature type="region of interest" description="Disordered" evidence="1">
    <location>
        <begin position="1"/>
        <end position="44"/>
    </location>
</feature>
<evidence type="ECO:0000313" key="3">
    <source>
        <dbReference type="EMBL" id="MEQ0564471.1"/>
    </source>
</evidence>
<comment type="caution">
    <text evidence="3">The sequence shown here is derived from an EMBL/GenBank/DDBJ whole genome shotgun (WGS) entry which is preliminary data.</text>
</comment>
<feature type="domain" description="MmyB-like transcription regulator ligand binding" evidence="2">
    <location>
        <begin position="23"/>
        <end position="127"/>
    </location>
</feature>
<dbReference type="EMBL" id="JBDZYD010000015">
    <property type="protein sequence ID" value="MEQ0564471.1"/>
    <property type="molecule type" value="Genomic_DNA"/>
</dbReference>
<accession>A0ABV0LQP7</accession>
<name>A0ABV0LQP7_9PSEU</name>
<organism evidence="3 4">
    <name type="scientific">Amycolatopsis melonis</name>
    <dbReference type="NCBI Taxonomy" id="3156488"/>
    <lineage>
        <taxon>Bacteria</taxon>
        <taxon>Bacillati</taxon>
        <taxon>Actinomycetota</taxon>
        <taxon>Actinomycetes</taxon>
        <taxon>Pseudonocardiales</taxon>
        <taxon>Pseudonocardiaceae</taxon>
        <taxon>Amycolatopsis</taxon>
    </lineage>
</organism>
<dbReference type="InterPro" id="IPR041413">
    <property type="entry name" value="MLTR_LBD"/>
</dbReference>
<dbReference type="Proteomes" id="UP001440984">
    <property type="component" value="Unassembled WGS sequence"/>
</dbReference>
<evidence type="ECO:0000259" key="2">
    <source>
        <dbReference type="Pfam" id="PF17765"/>
    </source>
</evidence>
<gene>
    <name evidence="3" type="ORF">ABJI51_35805</name>
</gene>
<sequence>MVAECSSSRSSSTAQAHSSSSSSDASGSAGTAAALLRAEAGREPRDRALRELVGELSTLSAEFRDRWAAHDVLTHHDGVKRLQHPDVGHLELTFQSLDLPLSGRAVHNLITYTAEPGTASEDRLKLLASWAATPQPGPL</sequence>
<evidence type="ECO:0000313" key="4">
    <source>
        <dbReference type="Proteomes" id="UP001440984"/>
    </source>
</evidence>
<dbReference type="Gene3D" id="3.30.450.180">
    <property type="match status" value="1"/>
</dbReference>
<reference evidence="3 4" key="1">
    <citation type="submission" date="2024-05" db="EMBL/GenBank/DDBJ databases">
        <authorList>
            <person name="Zhao H."/>
            <person name="Xu Y."/>
            <person name="Lin S."/>
            <person name="Spain J.C."/>
            <person name="Zhou N.-Y."/>
        </authorList>
    </citation>
    <scope>NUCLEOTIDE SEQUENCE [LARGE SCALE GENOMIC DNA]</scope>
    <source>
        <strain evidence="3 4">NEAU-NG30</strain>
    </source>
</reference>
<evidence type="ECO:0000256" key="1">
    <source>
        <dbReference type="SAM" id="MobiDB-lite"/>
    </source>
</evidence>
<dbReference type="PANTHER" id="PTHR35010">
    <property type="entry name" value="BLL4672 PROTEIN-RELATED"/>
    <property type="match status" value="1"/>
</dbReference>